<proteinExistence type="predicted"/>
<reference evidence="1" key="1">
    <citation type="submission" date="2014-11" db="EMBL/GenBank/DDBJ databases">
        <authorList>
            <person name="Amaro Gonzalez C."/>
        </authorList>
    </citation>
    <scope>NUCLEOTIDE SEQUENCE</scope>
</reference>
<organism evidence="1">
    <name type="scientific">Anguilla anguilla</name>
    <name type="common">European freshwater eel</name>
    <name type="synonym">Muraena anguilla</name>
    <dbReference type="NCBI Taxonomy" id="7936"/>
    <lineage>
        <taxon>Eukaryota</taxon>
        <taxon>Metazoa</taxon>
        <taxon>Chordata</taxon>
        <taxon>Craniata</taxon>
        <taxon>Vertebrata</taxon>
        <taxon>Euteleostomi</taxon>
        <taxon>Actinopterygii</taxon>
        <taxon>Neopterygii</taxon>
        <taxon>Teleostei</taxon>
        <taxon>Anguilliformes</taxon>
        <taxon>Anguillidae</taxon>
        <taxon>Anguilla</taxon>
    </lineage>
</organism>
<evidence type="ECO:0000313" key="1">
    <source>
        <dbReference type="EMBL" id="JAI03497.1"/>
    </source>
</evidence>
<name>A0A0E9XM35_ANGAN</name>
<dbReference type="AlphaFoldDB" id="A0A0E9XM35"/>
<reference evidence="1" key="2">
    <citation type="journal article" date="2015" name="Fish Shellfish Immunol.">
        <title>Early steps in the European eel (Anguilla anguilla)-Vibrio vulnificus interaction in the gills: Role of the RtxA13 toxin.</title>
        <authorList>
            <person name="Callol A."/>
            <person name="Pajuelo D."/>
            <person name="Ebbesson L."/>
            <person name="Teles M."/>
            <person name="MacKenzie S."/>
            <person name="Amaro C."/>
        </authorList>
    </citation>
    <scope>NUCLEOTIDE SEQUENCE</scope>
</reference>
<protein>
    <submittedName>
        <fullName evidence="1">Uncharacterized protein</fullName>
    </submittedName>
</protein>
<sequence>MIGICKEYTKMGLMSFGTNSYGHMRQR</sequence>
<dbReference type="EMBL" id="GBXM01005081">
    <property type="protein sequence ID" value="JAI03497.1"/>
    <property type="molecule type" value="Transcribed_RNA"/>
</dbReference>
<accession>A0A0E9XM35</accession>